<evidence type="ECO:0000256" key="1">
    <source>
        <dbReference type="ARBA" id="ARBA00022737"/>
    </source>
</evidence>
<name>A0A9Q0ALP8_9PEZI</name>
<dbReference type="InterPro" id="IPR051625">
    <property type="entry name" value="Signaling_Regulatory_Domain"/>
</dbReference>
<feature type="repeat" description="RCC1" evidence="2">
    <location>
        <begin position="574"/>
        <end position="627"/>
    </location>
</feature>
<dbReference type="OrthoDB" id="61110at2759"/>
<feature type="repeat" description="RCC1" evidence="2">
    <location>
        <begin position="245"/>
        <end position="322"/>
    </location>
</feature>
<dbReference type="PANTHER" id="PTHR22872:SF2">
    <property type="entry name" value="INHIBITOR OF BRUTON TYROSINE KINASE"/>
    <property type="match status" value="1"/>
</dbReference>
<evidence type="ECO:0000259" key="4">
    <source>
        <dbReference type="Pfam" id="PF25390"/>
    </source>
</evidence>
<gene>
    <name evidence="5" type="ORF">JX265_010630</name>
</gene>
<sequence length="637" mass="66967">MAPRKAAASSGANKGPAKPAAANGTAKAKPAPKKAAPAPRAPRTQKPAPTVESEEESVDHVNGDAGSADDSDADLEPKKKAPAPKKAAPPKTIPGLRKDPARKAPTKKAAPAKEAPVKKAPVKRKAEVNGDEPSDGERPAKKRKDREEKPVDKTVKKPRVRRVVPPPEPEAAGAAINIGPSNPLDVFVFGEGTSGELGLGSVKYDGKKPIDVKRPRLNHNLNASTVGAVHVACGGMHVAALTRDNRVFTWGVNDDGALGRSTAWDGGVRNVDDEDSDSDDDDTGMNPMESTPAEVDLSSALVGTVFVQVDACDSATFVLSADGRVYGWGTFRGSDGIIGFSEDVRIQRTPALIPGLTEITKIAAGANHVLALDRWGKVYTWGSGGQFQLGRKAISRHGGLQAGLKPEACGRFTKKHYAVDISAGSYHSFYRDNHGEIWAWGLNNYSQTGHTDDTGKDDAMVLVPKPVEALDGRKVISISGGMHHSVAATEDGQLLSWGRIDGNQVGHPSSVYTEDNTVFDDHGKPRILSEPTQLKGKYSSAGCSSAPVPNMLAGVHATSVATGTDTSFAIDNEGKVWSWGFSANYQTGQGTTDDIEAPTVIDNTAIRGRKIIWAGAGGQYSMIAAEADMAAAQPNGA</sequence>
<evidence type="ECO:0000256" key="2">
    <source>
        <dbReference type="PROSITE-ProRule" id="PRU00235"/>
    </source>
</evidence>
<feature type="domain" description="RCC1-like" evidence="4">
    <location>
        <begin position="185"/>
        <end position="623"/>
    </location>
</feature>
<dbReference type="Proteomes" id="UP000829685">
    <property type="component" value="Unassembled WGS sequence"/>
</dbReference>
<reference evidence="5" key="1">
    <citation type="submission" date="2021-03" db="EMBL/GenBank/DDBJ databases">
        <title>Revisited historic fungal species revealed as producer of novel bioactive compounds through whole genome sequencing and comparative genomics.</title>
        <authorList>
            <person name="Vignolle G.A."/>
            <person name="Hochenegger N."/>
            <person name="Mach R.L."/>
            <person name="Mach-Aigner A.R."/>
            <person name="Javad Rahimi M."/>
            <person name="Salim K.A."/>
            <person name="Chan C.M."/>
            <person name="Lim L.B.L."/>
            <person name="Cai F."/>
            <person name="Druzhinina I.S."/>
            <person name="U'Ren J.M."/>
            <person name="Derntl C."/>
        </authorList>
    </citation>
    <scope>NUCLEOTIDE SEQUENCE</scope>
    <source>
        <strain evidence="5">TUCIM 5799</strain>
    </source>
</reference>
<feature type="region of interest" description="Disordered" evidence="3">
    <location>
        <begin position="263"/>
        <end position="291"/>
    </location>
</feature>
<organism evidence="5 6">
    <name type="scientific">Neoarthrinium moseri</name>
    <dbReference type="NCBI Taxonomy" id="1658444"/>
    <lineage>
        <taxon>Eukaryota</taxon>
        <taxon>Fungi</taxon>
        <taxon>Dikarya</taxon>
        <taxon>Ascomycota</taxon>
        <taxon>Pezizomycotina</taxon>
        <taxon>Sordariomycetes</taxon>
        <taxon>Xylariomycetidae</taxon>
        <taxon>Amphisphaeriales</taxon>
        <taxon>Apiosporaceae</taxon>
        <taxon>Neoarthrinium</taxon>
    </lineage>
</organism>
<feature type="repeat" description="RCC1" evidence="2">
    <location>
        <begin position="492"/>
        <end position="573"/>
    </location>
</feature>
<dbReference type="PRINTS" id="PR00633">
    <property type="entry name" value="RCCNDNSATION"/>
</dbReference>
<dbReference type="PROSITE" id="PS50012">
    <property type="entry name" value="RCC1_3"/>
    <property type="match status" value="7"/>
</dbReference>
<feature type="repeat" description="RCC1" evidence="2">
    <location>
        <begin position="184"/>
        <end position="244"/>
    </location>
</feature>
<dbReference type="InterPro" id="IPR058923">
    <property type="entry name" value="RCC1-like_dom"/>
</dbReference>
<dbReference type="Gene3D" id="2.130.10.30">
    <property type="entry name" value="Regulator of chromosome condensation 1/beta-lactamase-inhibitor protein II"/>
    <property type="match status" value="1"/>
</dbReference>
<feature type="compositionally biased region" description="Basic and acidic residues" evidence="3">
    <location>
        <begin position="135"/>
        <end position="155"/>
    </location>
</feature>
<accession>A0A9Q0ALP8</accession>
<proteinExistence type="predicted"/>
<dbReference type="InterPro" id="IPR000408">
    <property type="entry name" value="Reg_chr_condens"/>
</dbReference>
<dbReference type="InterPro" id="IPR009091">
    <property type="entry name" value="RCC1/BLIP-II"/>
</dbReference>
<evidence type="ECO:0000256" key="3">
    <source>
        <dbReference type="SAM" id="MobiDB-lite"/>
    </source>
</evidence>
<feature type="repeat" description="RCC1" evidence="2">
    <location>
        <begin position="323"/>
        <end position="375"/>
    </location>
</feature>
<dbReference type="SUPFAM" id="SSF50985">
    <property type="entry name" value="RCC1/BLIP-II"/>
    <property type="match status" value="1"/>
</dbReference>
<keyword evidence="1" id="KW-0677">Repeat</keyword>
<comment type="caution">
    <text evidence="5">The sequence shown here is derived from an EMBL/GenBank/DDBJ whole genome shotgun (WGS) entry which is preliminary data.</text>
</comment>
<dbReference type="EMBL" id="JAFIMR010000035">
    <property type="protein sequence ID" value="KAI1859153.1"/>
    <property type="molecule type" value="Genomic_DNA"/>
</dbReference>
<feature type="compositionally biased region" description="Acidic residues" evidence="3">
    <location>
        <begin position="272"/>
        <end position="283"/>
    </location>
</feature>
<dbReference type="AlphaFoldDB" id="A0A9Q0ALP8"/>
<dbReference type="PROSITE" id="PS00625">
    <property type="entry name" value="RCC1_1"/>
    <property type="match status" value="1"/>
</dbReference>
<dbReference type="Pfam" id="PF25390">
    <property type="entry name" value="WD40_RLD"/>
    <property type="match status" value="1"/>
</dbReference>
<evidence type="ECO:0000313" key="5">
    <source>
        <dbReference type="EMBL" id="KAI1859153.1"/>
    </source>
</evidence>
<evidence type="ECO:0000313" key="6">
    <source>
        <dbReference type="Proteomes" id="UP000829685"/>
    </source>
</evidence>
<feature type="repeat" description="RCC1" evidence="2">
    <location>
        <begin position="376"/>
        <end position="434"/>
    </location>
</feature>
<dbReference type="PANTHER" id="PTHR22872">
    <property type="entry name" value="BTK-BINDING PROTEIN-RELATED"/>
    <property type="match status" value="1"/>
</dbReference>
<feature type="compositionally biased region" description="Low complexity" evidence="3">
    <location>
        <begin position="12"/>
        <end position="49"/>
    </location>
</feature>
<protein>
    <recommendedName>
        <fullName evidence="4">RCC1-like domain-containing protein</fullName>
    </recommendedName>
</protein>
<feature type="repeat" description="RCC1" evidence="2">
    <location>
        <begin position="435"/>
        <end position="491"/>
    </location>
</feature>
<keyword evidence="6" id="KW-1185">Reference proteome</keyword>
<feature type="region of interest" description="Disordered" evidence="3">
    <location>
        <begin position="1"/>
        <end position="156"/>
    </location>
</feature>